<sequence>MTEEQAKLLYIFEDQVRKLIHVCEHLKQENNELNLQLAALNKLNSGLQEDNKTIKVKYENLKTARIISVKQDDLKGAKNRLSKLVKEVDKCIALMNS</sequence>
<evidence type="ECO:0000256" key="1">
    <source>
        <dbReference type="SAM" id="Coils"/>
    </source>
</evidence>
<organism evidence="2 3">
    <name type="scientific">Candidatus Ordinivivax streblomastigis</name>
    <dbReference type="NCBI Taxonomy" id="2540710"/>
    <lineage>
        <taxon>Bacteria</taxon>
        <taxon>Pseudomonadati</taxon>
        <taxon>Bacteroidota</taxon>
        <taxon>Bacteroidia</taxon>
        <taxon>Bacteroidales</taxon>
        <taxon>Candidatus Ordinivivax</taxon>
    </lineage>
</organism>
<protein>
    <submittedName>
        <fullName evidence="2">Uncharacterized protein</fullName>
    </submittedName>
</protein>
<keyword evidence="1" id="KW-0175">Coiled coil</keyword>
<name>A0A5M8P3R3_9BACT</name>
<dbReference type="AlphaFoldDB" id="A0A5M8P3R3"/>
<reference evidence="2 3" key="1">
    <citation type="submission" date="2019-03" db="EMBL/GenBank/DDBJ databases">
        <title>Single cell metagenomics reveals metabolic interactions within the superorganism composed of flagellate Streblomastix strix and complex community of Bacteroidetes bacteria on its surface.</title>
        <authorList>
            <person name="Treitli S.C."/>
            <person name="Kolisko M."/>
            <person name="Husnik F."/>
            <person name="Keeling P."/>
            <person name="Hampl V."/>
        </authorList>
    </citation>
    <scope>NUCLEOTIDE SEQUENCE [LARGE SCALE GENOMIC DNA]</scope>
    <source>
        <strain evidence="2">St1</strain>
    </source>
</reference>
<dbReference type="EMBL" id="SNRX01000003">
    <property type="protein sequence ID" value="KAA6303028.1"/>
    <property type="molecule type" value="Genomic_DNA"/>
</dbReference>
<proteinExistence type="predicted"/>
<evidence type="ECO:0000313" key="3">
    <source>
        <dbReference type="Proteomes" id="UP000324575"/>
    </source>
</evidence>
<evidence type="ECO:0000313" key="2">
    <source>
        <dbReference type="EMBL" id="KAA6303028.1"/>
    </source>
</evidence>
<dbReference type="Proteomes" id="UP000324575">
    <property type="component" value="Unassembled WGS sequence"/>
</dbReference>
<accession>A0A5M8P3R3</accession>
<gene>
    <name evidence="2" type="ORF">EZS26_000631</name>
</gene>
<feature type="coiled-coil region" evidence="1">
    <location>
        <begin position="16"/>
        <end position="87"/>
    </location>
</feature>
<comment type="caution">
    <text evidence="2">The sequence shown here is derived from an EMBL/GenBank/DDBJ whole genome shotgun (WGS) entry which is preliminary data.</text>
</comment>